<sequence length="304" mass="34876">MGALQCITAAIDYNQSDYRHYLNRCYCFLRMKQPVFALADAQYVIRLCTNIGHLFIANLRAGQAAYALQDYKQAEYFLKEATRMDPENYHAQRELLRVKISHIISLGFNEKDALMALQKYPSVLEAISYLNKSQKNSSISKFNNNFDIRDYNCDDMVFSSGDEEESENFETFNRMLNYQPGKVKILHLVAKPVKSELLGGFSNCDKDNKLHINLKPKRKFVPTNKSANDKAIWVGSLTNDITEQMLKKKFKQFGNVISVYRPCNEAYAFINFEKSEDVTNTLINTSAHEIAGIKLAVRSALRQK</sequence>
<evidence type="ECO:0000313" key="6">
    <source>
        <dbReference type="Proteomes" id="UP000002358"/>
    </source>
</evidence>
<dbReference type="Gene3D" id="3.30.70.330">
    <property type="match status" value="1"/>
</dbReference>
<dbReference type="GeneID" id="100678128"/>
<evidence type="ECO:0000313" key="5">
    <source>
        <dbReference type="EnsemblMetazoa" id="XP_032455432"/>
    </source>
</evidence>
<proteinExistence type="predicted"/>
<dbReference type="SMART" id="SM00360">
    <property type="entry name" value="RRM"/>
    <property type="match status" value="1"/>
</dbReference>
<keyword evidence="3" id="KW-0802">TPR repeat</keyword>
<dbReference type="SUPFAM" id="SSF54928">
    <property type="entry name" value="RNA-binding domain, RBD"/>
    <property type="match status" value="1"/>
</dbReference>
<dbReference type="KEGG" id="nvi:100678128"/>
<protein>
    <recommendedName>
        <fullName evidence="4">RRM domain-containing protein</fullName>
    </recommendedName>
</protein>
<dbReference type="CDD" id="cd00590">
    <property type="entry name" value="RRM_SF"/>
    <property type="match status" value="1"/>
</dbReference>
<dbReference type="PROSITE" id="PS50005">
    <property type="entry name" value="TPR"/>
    <property type="match status" value="1"/>
</dbReference>
<evidence type="ECO:0000259" key="4">
    <source>
        <dbReference type="PROSITE" id="PS50102"/>
    </source>
</evidence>
<dbReference type="InterPro" id="IPR035979">
    <property type="entry name" value="RBD_domain_sf"/>
</dbReference>
<dbReference type="InterPro" id="IPR019734">
    <property type="entry name" value="TPR_rpt"/>
</dbReference>
<evidence type="ECO:0000256" key="2">
    <source>
        <dbReference type="PROSITE-ProRule" id="PRU00176"/>
    </source>
</evidence>
<dbReference type="PROSITE" id="PS50102">
    <property type="entry name" value="RRM"/>
    <property type="match status" value="1"/>
</dbReference>
<keyword evidence="1 2" id="KW-0694">RNA-binding</keyword>
<dbReference type="Gene3D" id="1.25.40.10">
    <property type="entry name" value="Tetratricopeptide repeat domain"/>
    <property type="match status" value="1"/>
</dbReference>
<dbReference type="RefSeq" id="XP_016844129.1">
    <property type="nucleotide sequence ID" value="XM_016988640.3"/>
</dbReference>
<dbReference type="InterPro" id="IPR000504">
    <property type="entry name" value="RRM_dom"/>
</dbReference>
<dbReference type="InterPro" id="IPR012677">
    <property type="entry name" value="Nucleotide-bd_a/b_plait_sf"/>
</dbReference>
<dbReference type="EnsemblMetazoa" id="XM_016988640">
    <property type="protein sequence ID" value="XP_016844129"/>
    <property type="gene ID" value="LOC100678128"/>
</dbReference>
<feature type="repeat" description="TPR" evidence="3">
    <location>
        <begin position="55"/>
        <end position="88"/>
    </location>
</feature>
<dbReference type="Pfam" id="PF00076">
    <property type="entry name" value="RRM_1"/>
    <property type="match status" value="1"/>
</dbReference>
<dbReference type="Proteomes" id="UP000002358">
    <property type="component" value="Chromosome 4"/>
</dbReference>
<dbReference type="OrthoDB" id="2017782at2759"/>
<dbReference type="AlphaFoldDB" id="A0A7M7QYB2"/>
<dbReference type="PANTHER" id="PTHR47678:SF4">
    <property type="entry name" value="SHOCK PROTEIN 70 (HSP70)-INTERACTING PROTEIN, PUTATIVE-RELATED"/>
    <property type="match status" value="1"/>
</dbReference>
<dbReference type="SUPFAM" id="SSF48452">
    <property type="entry name" value="TPR-like"/>
    <property type="match status" value="1"/>
</dbReference>
<dbReference type="EnsemblMetazoa" id="XM_032599541">
    <property type="protein sequence ID" value="XP_032455432"/>
    <property type="gene ID" value="LOC100678128"/>
</dbReference>
<name>A0A7M7QYB2_NASVI</name>
<evidence type="ECO:0000256" key="1">
    <source>
        <dbReference type="ARBA" id="ARBA00022884"/>
    </source>
</evidence>
<keyword evidence="6" id="KW-1185">Reference proteome</keyword>
<accession>A0A7M7QYB2</accession>
<dbReference type="InterPro" id="IPR011990">
    <property type="entry name" value="TPR-like_helical_dom_sf"/>
</dbReference>
<feature type="domain" description="RRM" evidence="4">
    <location>
        <begin position="230"/>
        <end position="302"/>
    </location>
</feature>
<dbReference type="InParanoid" id="A0A7M7QYB2"/>
<dbReference type="SMR" id="A0A7M7QYB2"/>
<dbReference type="PANTHER" id="PTHR47678">
    <property type="entry name" value="TETRATRICOPEPTIDE REPEAT PROTEIN 31"/>
    <property type="match status" value="1"/>
</dbReference>
<reference evidence="5" key="1">
    <citation type="submission" date="2021-01" db="UniProtKB">
        <authorList>
            <consortium name="EnsemblMetazoa"/>
        </authorList>
    </citation>
    <scope>IDENTIFICATION</scope>
</reference>
<dbReference type="GO" id="GO:0003723">
    <property type="term" value="F:RNA binding"/>
    <property type="evidence" value="ECO:0007669"/>
    <property type="project" value="UniProtKB-UniRule"/>
</dbReference>
<organism evidence="5 6">
    <name type="scientific">Nasonia vitripennis</name>
    <name type="common">Parasitic wasp</name>
    <dbReference type="NCBI Taxonomy" id="7425"/>
    <lineage>
        <taxon>Eukaryota</taxon>
        <taxon>Metazoa</taxon>
        <taxon>Ecdysozoa</taxon>
        <taxon>Arthropoda</taxon>
        <taxon>Hexapoda</taxon>
        <taxon>Insecta</taxon>
        <taxon>Pterygota</taxon>
        <taxon>Neoptera</taxon>
        <taxon>Endopterygota</taxon>
        <taxon>Hymenoptera</taxon>
        <taxon>Apocrita</taxon>
        <taxon>Proctotrupomorpha</taxon>
        <taxon>Chalcidoidea</taxon>
        <taxon>Pteromalidae</taxon>
        <taxon>Pteromalinae</taxon>
        <taxon>Nasonia</taxon>
    </lineage>
</organism>
<dbReference type="RefSeq" id="XP_032455432.1">
    <property type="nucleotide sequence ID" value="XM_032599541.1"/>
</dbReference>
<evidence type="ECO:0000256" key="3">
    <source>
        <dbReference type="PROSITE-ProRule" id="PRU00339"/>
    </source>
</evidence>